<dbReference type="GO" id="GO:0005737">
    <property type="term" value="C:cytoplasm"/>
    <property type="evidence" value="ECO:0007669"/>
    <property type="project" value="UniProtKB-SubCell"/>
</dbReference>
<evidence type="ECO:0000256" key="5">
    <source>
        <dbReference type="ARBA" id="ARBA00022837"/>
    </source>
</evidence>
<dbReference type="PANTHER" id="PTHR46212:SF3">
    <property type="entry name" value="GH27120P"/>
    <property type="match status" value="1"/>
</dbReference>
<evidence type="ECO:0000256" key="1">
    <source>
        <dbReference type="ARBA" id="ARBA00004496"/>
    </source>
</evidence>
<protein>
    <recommendedName>
        <fullName evidence="6">EF-hand domain-containing protein</fullName>
    </recommendedName>
</protein>
<keyword evidence="4" id="KW-0677">Repeat</keyword>
<keyword evidence="8" id="KW-1185">Reference proteome</keyword>
<gene>
    <name evidence="7" type="ORF">Golob_003117</name>
</gene>
<evidence type="ECO:0000256" key="2">
    <source>
        <dbReference type="ARBA" id="ARBA00022490"/>
    </source>
</evidence>
<feature type="non-terminal residue" evidence="7">
    <location>
        <position position="1"/>
    </location>
</feature>
<reference evidence="7 8" key="1">
    <citation type="journal article" date="2019" name="Genome Biol. Evol.">
        <title>Insights into the evolution of the New World diploid cottons (Gossypium, subgenus Houzingenia) based on genome sequencing.</title>
        <authorList>
            <person name="Grover C.E."/>
            <person name="Arick M.A. 2nd"/>
            <person name="Thrash A."/>
            <person name="Conover J.L."/>
            <person name="Sanders W.S."/>
            <person name="Peterson D.G."/>
            <person name="Frelichowski J.E."/>
            <person name="Scheffler J.A."/>
            <person name="Scheffler B.E."/>
            <person name="Wendel J.F."/>
        </authorList>
    </citation>
    <scope>NUCLEOTIDE SEQUENCE [LARGE SCALE GENOMIC DNA]</scope>
    <source>
        <strain evidence="7">157</strain>
        <tissue evidence="7">Leaf</tissue>
    </source>
</reference>
<proteinExistence type="predicted"/>
<dbReference type="Proteomes" id="UP000593572">
    <property type="component" value="Unassembled WGS sequence"/>
</dbReference>
<dbReference type="EMBL" id="JABEZX010000011">
    <property type="protein sequence ID" value="MBA0569392.1"/>
    <property type="molecule type" value="Genomic_DNA"/>
</dbReference>
<comment type="subcellular location">
    <subcellularLocation>
        <location evidence="1">Cytoplasm</location>
    </subcellularLocation>
</comment>
<dbReference type="Gene3D" id="1.10.238.10">
    <property type="entry name" value="EF-hand"/>
    <property type="match status" value="1"/>
</dbReference>
<evidence type="ECO:0000259" key="6">
    <source>
        <dbReference type="PROSITE" id="PS50222"/>
    </source>
</evidence>
<feature type="domain" description="EF-hand" evidence="6">
    <location>
        <begin position="2"/>
        <end position="37"/>
    </location>
</feature>
<keyword evidence="3" id="KW-0479">Metal-binding</keyword>
<dbReference type="InterPro" id="IPR011992">
    <property type="entry name" value="EF-hand-dom_pair"/>
</dbReference>
<dbReference type="SUPFAM" id="SSF47473">
    <property type="entry name" value="EF-hand"/>
    <property type="match status" value="1"/>
</dbReference>
<comment type="caution">
    <text evidence="7">The sequence shown here is derived from an EMBL/GenBank/DDBJ whole genome shotgun (WGS) entry which is preliminary data.</text>
</comment>
<dbReference type="InterPro" id="IPR051426">
    <property type="entry name" value="Peflin/Sorcin_CaBP"/>
</dbReference>
<evidence type="ECO:0000313" key="8">
    <source>
        <dbReference type="Proteomes" id="UP000593572"/>
    </source>
</evidence>
<dbReference type="InterPro" id="IPR002048">
    <property type="entry name" value="EF_hand_dom"/>
</dbReference>
<dbReference type="PANTHER" id="PTHR46212">
    <property type="entry name" value="PEFLIN"/>
    <property type="match status" value="1"/>
</dbReference>
<dbReference type="GO" id="GO:0005509">
    <property type="term" value="F:calcium ion binding"/>
    <property type="evidence" value="ECO:0007669"/>
    <property type="project" value="InterPro"/>
</dbReference>
<accession>A0A7J8MXT0</accession>
<keyword evidence="2" id="KW-0963">Cytoplasm</keyword>
<dbReference type="AlphaFoldDB" id="A0A7J8MXT0"/>
<evidence type="ECO:0000313" key="7">
    <source>
        <dbReference type="EMBL" id="MBA0569392.1"/>
    </source>
</evidence>
<organism evidence="7 8">
    <name type="scientific">Gossypium lobatum</name>
    <dbReference type="NCBI Taxonomy" id="34289"/>
    <lineage>
        <taxon>Eukaryota</taxon>
        <taxon>Viridiplantae</taxon>
        <taxon>Streptophyta</taxon>
        <taxon>Embryophyta</taxon>
        <taxon>Tracheophyta</taxon>
        <taxon>Spermatophyta</taxon>
        <taxon>Magnoliopsida</taxon>
        <taxon>eudicotyledons</taxon>
        <taxon>Gunneridae</taxon>
        <taxon>Pentapetalae</taxon>
        <taxon>rosids</taxon>
        <taxon>malvids</taxon>
        <taxon>Malvales</taxon>
        <taxon>Malvaceae</taxon>
        <taxon>Malvoideae</taxon>
        <taxon>Gossypium</taxon>
    </lineage>
</organism>
<evidence type="ECO:0000256" key="3">
    <source>
        <dbReference type="ARBA" id="ARBA00022723"/>
    </source>
</evidence>
<sequence>MEDSVLLREWFDRVDSGKTGSITATQLKSAFAIGNLNFPLSVVQQMIRNRGFLATNDVYEVSCDDFEASFKTTLQAISKIGFVLDSPAFYTACESFDQKKNGRLHLDDFISLCIFLQSA</sequence>
<evidence type="ECO:0000256" key="4">
    <source>
        <dbReference type="ARBA" id="ARBA00022737"/>
    </source>
</evidence>
<dbReference type="PROSITE" id="PS50222">
    <property type="entry name" value="EF_HAND_2"/>
    <property type="match status" value="1"/>
</dbReference>
<name>A0A7J8MXT0_9ROSI</name>
<keyword evidence="5" id="KW-0106">Calcium</keyword>